<dbReference type="AlphaFoldDB" id="A0A6A4BJ72"/>
<evidence type="ECO:0000313" key="6">
    <source>
        <dbReference type="Proteomes" id="UP000476176"/>
    </source>
</evidence>
<feature type="transmembrane region" description="Helical" evidence="2">
    <location>
        <begin position="140"/>
        <end position="161"/>
    </location>
</feature>
<evidence type="ECO:0000256" key="2">
    <source>
        <dbReference type="SAM" id="Phobius"/>
    </source>
</evidence>
<gene>
    <name evidence="4" type="ORF">PF001_g27573</name>
    <name evidence="3" type="ORF">PF004_g27019</name>
</gene>
<feature type="compositionally biased region" description="Basic and acidic residues" evidence="1">
    <location>
        <begin position="355"/>
        <end position="378"/>
    </location>
</feature>
<organism evidence="4 5">
    <name type="scientific">Phytophthora fragariae</name>
    <dbReference type="NCBI Taxonomy" id="53985"/>
    <lineage>
        <taxon>Eukaryota</taxon>
        <taxon>Sar</taxon>
        <taxon>Stramenopiles</taxon>
        <taxon>Oomycota</taxon>
        <taxon>Peronosporomycetes</taxon>
        <taxon>Peronosporales</taxon>
        <taxon>Peronosporaceae</taxon>
        <taxon>Phytophthora</taxon>
    </lineage>
</organism>
<feature type="transmembrane region" description="Helical" evidence="2">
    <location>
        <begin position="205"/>
        <end position="225"/>
    </location>
</feature>
<keyword evidence="2" id="KW-1133">Transmembrane helix</keyword>
<dbReference type="Proteomes" id="UP000476176">
    <property type="component" value="Unassembled WGS sequence"/>
</dbReference>
<keyword evidence="2" id="KW-0472">Membrane</keyword>
<feature type="transmembrane region" description="Helical" evidence="2">
    <location>
        <begin position="479"/>
        <end position="501"/>
    </location>
</feature>
<name>A0A6A4BJ72_9STRA</name>
<evidence type="ECO:0000313" key="4">
    <source>
        <dbReference type="EMBL" id="KAE9273290.1"/>
    </source>
</evidence>
<dbReference type="EMBL" id="QXGE01003793">
    <property type="protein sequence ID" value="KAE9273290.1"/>
    <property type="molecule type" value="Genomic_DNA"/>
</dbReference>
<evidence type="ECO:0000313" key="3">
    <source>
        <dbReference type="EMBL" id="KAE9173289.1"/>
    </source>
</evidence>
<keyword evidence="2" id="KW-0812">Transmembrane</keyword>
<dbReference type="Proteomes" id="UP000437068">
    <property type="component" value="Unassembled WGS sequence"/>
</dbReference>
<reference evidence="4 5" key="1">
    <citation type="submission" date="2018-08" db="EMBL/GenBank/DDBJ databases">
        <title>Genomic investigation of the strawberry pathogen Phytophthora fragariae indicates pathogenicity is determined by transcriptional variation in three key races.</title>
        <authorList>
            <person name="Adams T.M."/>
            <person name="Armitage A.D."/>
            <person name="Sobczyk M.K."/>
            <person name="Bates H.J."/>
            <person name="Dunwell J.M."/>
            <person name="Nellist C.F."/>
            <person name="Harrison R.J."/>
        </authorList>
    </citation>
    <scope>NUCLEOTIDE SEQUENCE [LARGE SCALE GENOMIC DNA]</scope>
    <source>
        <strain evidence="4 5">A4</strain>
        <strain evidence="3 6">BC-23</strain>
    </source>
</reference>
<feature type="transmembrane region" description="Helical" evidence="2">
    <location>
        <begin position="436"/>
        <end position="459"/>
    </location>
</feature>
<evidence type="ECO:0000313" key="5">
    <source>
        <dbReference type="Proteomes" id="UP000437068"/>
    </source>
</evidence>
<feature type="transmembrane region" description="Helical" evidence="2">
    <location>
        <begin position="84"/>
        <end position="105"/>
    </location>
</feature>
<comment type="caution">
    <text evidence="4">The sequence shown here is derived from an EMBL/GenBank/DDBJ whole genome shotgun (WGS) entry which is preliminary data.</text>
</comment>
<protein>
    <submittedName>
        <fullName evidence="4">Uncharacterized protein</fullName>
    </submittedName>
</protein>
<evidence type="ECO:0000256" key="1">
    <source>
        <dbReference type="SAM" id="MobiDB-lite"/>
    </source>
</evidence>
<sequence length="560" mass="63476">MASRLDTLTKVWECTQAGLNGRYSSDRALSLASYVKEVRLFRALVVLLATPLPCLVATILVDVVKLDDPSQGLQGNTTFIAREYATYWLMSFLGAQQFRTSVPILPYPMKFVILNTFVVAAISISILYGFGSVIGFPVPFTIIVGCPAWVTSLSASLALVWMKKIRETPEAWSMVMNVFKQWMCQVGLVIVYPLYFYVFTTLSHIGQIMFALLLPVIKILARSALTHTMVHVRDDMPEVVIFNAEVFNALFVSYCMQNSPSIWTALELMAVDVIQLMLTLRKIKSARHKLDALSRQVEQESSWGTRLLSCQHISKTDQVSTPLERAQLLLSMSHVVEAQTTTVSPLMQMTSVLVESDKSEGQKTKESSHRVSPMKEPRGSFAVKTQSSRVTKRLLAWPKRKNSVVPSQVISLPQLPATMQYTMEVRRLLYTSEFVLLRNYVEVIIPLVFSIYLAIMYQLPNRKYYAQLADIDEGQLLQTLHNVLLYCVLQFTSLLAVMLMLHTELGLSPIRQLAFVLEKQFAGAQIKLVFWVFYNVQASLQHYGFDYSFQFAWLHQDDPA</sequence>
<dbReference type="EMBL" id="QXGC01003764">
    <property type="protein sequence ID" value="KAE9173289.1"/>
    <property type="molecule type" value="Genomic_DNA"/>
</dbReference>
<feature type="transmembrane region" description="Helical" evidence="2">
    <location>
        <begin position="182"/>
        <end position="199"/>
    </location>
</feature>
<feature type="transmembrane region" description="Helical" evidence="2">
    <location>
        <begin position="40"/>
        <end position="64"/>
    </location>
</feature>
<feature type="transmembrane region" description="Helical" evidence="2">
    <location>
        <begin position="112"/>
        <end position="134"/>
    </location>
</feature>
<feature type="region of interest" description="Disordered" evidence="1">
    <location>
        <begin position="355"/>
        <end position="381"/>
    </location>
</feature>
<accession>A0A6A4BJ72</accession>
<proteinExistence type="predicted"/>